<dbReference type="Proteomes" id="UP000053477">
    <property type="component" value="Unassembled WGS sequence"/>
</dbReference>
<evidence type="ECO:0000313" key="2">
    <source>
        <dbReference type="Proteomes" id="UP000053477"/>
    </source>
</evidence>
<dbReference type="AlphaFoldDB" id="A0A0H2QYN6"/>
<organism evidence="1 2">
    <name type="scientific">Schizopora paradoxa</name>
    <dbReference type="NCBI Taxonomy" id="27342"/>
    <lineage>
        <taxon>Eukaryota</taxon>
        <taxon>Fungi</taxon>
        <taxon>Dikarya</taxon>
        <taxon>Basidiomycota</taxon>
        <taxon>Agaricomycotina</taxon>
        <taxon>Agaricomycetes</taxon>
        <taxon>Hymenochaetales</taxon>
        <taxon>Schizoporaceae</taxon>
        <taxon>Schizopora</taxon>
    </lineage>
</organism>
<protein>
    <submittedName>
        <fullName evidence="1">Uncharacterized protein</fullName>
    </submittedName>
</protein>
<name>A0A0H2QYN6_9AGAM</name>
<keyword evidence="2" id="KW-1185">Reference proteome</keyword>
<reference evidence="1 2" key="1">
    <citation type="submission" date="2015-04" db="EMBL/GenBank/DDBJ databases">
        <title>Complete genome sequence of Schizopora paradoxa KUC8140, a cosmopolitan wood degrader in East Asia.</title>
        <authorList>
            <consortium name="DOE Joint Genome Institute"/>
            <person name="Min B."/>
            <person name="Park H."/>
            <person name="Jang Y."/>
            <person name="Kim J.-J."/>
            <person name="Kim K.H."/>
            <person name="Pangilinan J."/>
            <person name="Lipzen A."/>
            <person name="Riley R."/>
            <person name="Grigoriev I.V."/>
            <person name="Spatafora J.W."/>
            <person name="Choi I.-G."/>
        </authorList>
    </citation>
    <scope>NUCLEOTIDE SEQUENCE [LARGE SCALE GENOMIC DNA]</scope>
    <source>
        <strain evidence="1 2">KUC8140</strain>
    </source>
</reference>
<evidence type="ECO:0000313" key="1">
    <source>
        <dbReference type="EMBL" id="KLO04092.1"/>
    </source>
</evidence>
<sequence length="348" mass="39896">MSSLQLKEYLIKRIDNLPDIPKEVAELILRPEDEAQVIPYNDIGYKKSLAKRLFSSALSLLYETVALHSEDAALQFFDVADAFPALLRAVHELHILFLPNNGRNQVSPDFQERFEDALPKMINLHTLVARFTEYNRRAFGYWAKFAKKFPPSCVSLIMVSYEPVNDYKKGKPDPVCFWEIGGFTEKLGKFKHIERFSIYTNAYPVQPPDDEIEIFKLKCSMTDDLPTDSRLCVIFIMGSILDEDERCEEEGWNSNMKYMDAGSFGPMKNEFQFGSCYSFVKTLTHPEVEDKEVLSVEGGWRVADIVPYGRGKGDDQYLNMHPPKDEEGVIANALEVPVFPDLAEFHFE</sequence>
<gene>
    <name evidence="1" type="ORF">SCHPADRAFT_947987</name>
</gene>
<proteinExistence type="predicted"/>
<dbReference type="InParanoid" id="A0A0H2QYN6"/>
<dbReference type="EMBL" id="KQ086716">
    <property type="protein sequence ID" value="KLO04092.1"/>
    <property type="molecule type" value="Genomic_DNA"/>
</dbReference>
<accession>A0A0H2QYN6</accession>